<evidence type="ECO:0000256" key="1">
    <source>
        <dbReference type="ARBA" id="ARBA00004141"/>
    </source>
</evidence>
<dbReference type="Gene3D" id="1.10.287.70">
    <property type="match status" value="2"/>
</dbReference>
<keyword evidence="4 6" id="KW-0472">Membrane</keyword>
<feature type="region of interest" description="Disordered" evidence="5">
    <location>
        <begin position="401"/>
        <end position="431"/>
    </location>
</feature>
<feature type="compositionally biased region" description="Basic and acidic residues" evidence="5">
    <location>
        <begin position="683"/>
        <end position="696"/>
    </location>
</feature>
<evidence type="ECO:0000313" key="9">
    <source>
        <dbReference type="Proteomes" id="UP000037460"/>
    </source>
</evidence>
<dbReference type="SUPFAM" id="SSF81324">
    <property type="entry name" value="Voltage-gated potassium channels"/>
    <property type="match status" value="2"/>
</dbReference>
<feature type="transmembrane region" description="Helical" evidence="6">
    <location>
        <begin position="564"/>
        <end position="585"/>
    </location>
</feature>
<evidence type="ECO:0000256" key="4">
    <source>
        <dbReference type="ARBA" id="ARBA00023136"/>
    </source>
</evidence>
<evidence type="ECO:0000256" key="3">
    <source>
        <dbReference type="ARBA" id="ARBA00022989"/>
    </source>
</evidence>
<comment type="subcellular location">
    <subcellularLocation>
        <location evidence="1">Membrane</location>
        <topology evidence="1">Multi-pass membrane protein</topology>
    </subcellularLocation>
</comment>
<dbReference type="Proteomes" id="UP000037460">
    <property type="component" value="Unassembled WGS sequence"/>
</dbReference>
<reference evidence="9" key="1">
    <citation type="journal article" date="2015" name="PLoS Genet.">
        <title>Genome Sequence and Transcriptome Analyses of Chrysochromulina tobin: Metabolic Tools for Enhanced Algal Fitness in the Prominent Order Prymnesiales (Haptophyceae).</title>
        <authorList>
            <person name="Hovde B.T."/>
            <person name="Deodato C.R."/>
            <person name="Hunsperger H.M."/>
            <person name="Ryken S.A."/>
            <person name="Yost W."/>
            <person name="Jha R.K."/>
            <person name="Patterson J."/>
            <person name="Monnat R.J. Jr."/>
            <person name="Barlow S.B."/>
            <person name="Starkenburg S.R."/>
            <person name="Cattolico R.A."/>
        </authorList>
    </citation>
    <scope>NUCLEOTIDE SEQUENCE</scope>
    <source>
        <strain evidence="9">CCMP291</strain>
    </source>
</reference>
<dbReference type="PANTHER" id="PTHR10037:SF62">
    <property type="entry name" value="SODIUM CHANNEL PROTEIN 60E"/>
    <property type="match status" value="1"/>
</dbReference>
<feature type="domain" description="Ion transport" evidence="7">
    <location>
        <begin position="437"/>
        <end position="669"/>
    </location>
</feature>
<dbReference type="InterPro" id="IPR027359">
    <property type="entry name" value="Volt_channel_dom_sf"/>
</dbReference>
<feature type="transmembrane region" description="Helical" evidence="6">
    <location>
        <begin position="283"/>
        <end position="307"/>
    </location>
</feature>
<feature type="transmembrane region" description="Helical" evidence="6">
    <location>
        <begin position="23"/>
        <end position="43"/>
    </location>
</feature>
<feature type="transmembrane region" description="Helical" evidence="6">
    <location>
        <begin position="606"/>
        <end position="629"/>
    </location>
</feature>
<evidence type="ECO:0000256" key="6">
    <source>
        <dbReference type="SAM" id="Phobius"/>
    </source>
</evidence>
<proteinExistence type="predicted"/>
<organism evidence="8 9">
    <name type="scientific">Chrysochromulina tobinii</name>
    <dbReference type="NCBI Taxonomy" id="1460289"/>
    <lineage>
        <taxon>Eukaryota</taxon>
        <taxon>Haptista</taxon>
        <taxon>Haptophyta</taxon>
        <taxon>Prymnesiophyceae</taxon>
        <taxon>Prymnesiales</taxon>
        <taxon>Chrysochromulinaceae</taxon>
        <taxon>Chrysochromulina</taxon>
    </lineage>
</organism>
<dbReference type="InterPro" id="IPR043203">
    <property type="entry name" value="VGCC_Ca_Na"/>
</dbReference>
<feature type="domain" description="Ion transport" evidence="7">
    <location>
        <begin position="12"/>
        <end position="315"/>
    </location>
</feature>
<feature type="compositionally biased region" description="Low complexity" evidence="5">
    <location>
        <begin position="342"/>
        <end position="355"/>
    </location>
</feature>
<dbReference type="Gene3D" id="1.20.120.350">
    <property type="entry name" value="Voltage-gated potassium channels. Chain C"/>
    <property type="match status" value="2"/>
</dbReference>
<dbReference type="OrthoDB" id="431720at2759"/>
<comment type="caution">
    <text evidence="8">The sequence shown here is derived from an EMBL/GenBank/DDBJ whole genome shotgun (WGS) entry which is preliminary data.</text>
</comment>
<feature type="non-terminal residue" evidence="8">
    <location>
        <position position="696"/>
    </location>
</feature>
<evidence type="ECO:0000259" key="7">
    <source>
        <dbReference type="Pfam" id="PF00520"/>
    </source>
</evidence>
<feature type="region of interest" description="Disordered" evidence="5">
    <location>
        <begin position="329"/>
        <end position="355"/>
    </location>
</feature>
<dbReference type="EMBL" id="JWZX01002717">
    <property type="protein sequence ID" value="KOO27419.1"/>
    <property type="molecule type" value="Genomic_DNA"/>
</dbReference>
<dbReference type="Pfam" id="PF00520">
    <property type="entry name" value="Ion_trans"/>
    <property type="match status" value="2"/>
</dbReference>
<keyword evidence="3 6" id="KW-1133">Transmembrane helix</keyword>
<feature type="transmembrane region" description="Helical" evidence="6">
    <location>
        <begin position="641"/>
        <end position="663"/>
    </location>
</feature>
<dbReference type="GO" id="GO:0005248">
    <property type="term" value="F:voltage-gated sodium channel activity"/>
    <property type="evidence" value="ECO:0007669"/>
    <property type="project" value="TreeGrafter"/>
</dbReference>
<accession>A0A0M0JLG5</accession>
<keyword evidence="2 6" id="KW-0812">Transmembrane</keyword>
<dbReference type="InterPro" id="IPR005821">
    <property type="entry name" value="Ion_trans_dom"/>
</dbReference>
<dbReference type="AlphaFoldDB" id="A0A0M0JLG5"/>
<dbReference type="PANTHER" id="PTHR10037">
    <property type="entry name" value="VOLTAGE-GATED CATION CHANNEL CALCIUM AND SODIUM"/>
    <property type="match status" value="1"/>
</dbReference>
<feature type="region of interest" description="Disordered" evidence="5">
    <location>
        <begin position="674"/>
        <end position="696"/>
    </location>
</feature>
<evidence type="ECO:0000256" key="2">
    <source>
        <dbReference type="ARBA" id="ARBA00022692"/>
    </source>
</evidence>
<protein>
    <submittedName>
        <fullName evidence="8">Voltage-gated ion channel superfamily</fullName>
    </submittedName>
</protein>
<feature type="transmembrane region" description="Helical" evidence="6">
    <location>
        <begin position="59"/>
        <end position="79"/>
    </location>
</feature>
<feature type="transmembrane region" description="Helical" evidence="6">
    <location>
        <begin position="497"/>
        <end position="519"/>
    </location>
</feature>
<keyword evidence="9" id="KW-1185">Reference proteome</keyword>
<feature type="transmembrane region" description="Helical" evidence="6">
    <location>
        <begin position="115"/>
        <end position="131"/>
    </location>
</feature>
<evidence type="ECO:0000256" key="5">
    <source>
        <dbReference type="SAM" id="MobiDB-lite"/>
    </source>
</evidence>
<evidence type="ECO:0000313" key="8">
    <source>
        <dbReference type="EMBL" id="KOO27419.1"/>
    </source>
</evidence>
<sequence>MAWNSPLDPPGTLKAHFIDVCEWVYLLIFTFEMLAKICAYGFIGHDGAYLRDAWGQLDFVVVSLAWLPILFPSFGNYSVMRSVRALRPLRALKRLPGMPVLVNSILAALPKLSDVILLFGLLLAVCGIFGVEQFKGELHHRCAWPGFQETLGHPELREMLPLPDKYRLVHRLNNGQAAQGQRQLKSIGRRLKENEADASASEESISPQQQWDFDTGVFCNPLESKIECPARETCSYFEDNINYGATNFDNFGWAIIQVFQTITFDGWTPTMYAVLNTTGQPLVLVYFLLLVVLGGFFIVNLFLAVLFQEFSEAQAGEKAIAEQAARAAASRQARRAQRDRQSPSPSSNPAAASSKTAAWARILSKKSSSALGVSPSPSSNPAAASSKAAAWARILSKKSSSAIGVSPPPSPPYHEQQKPFSWADPDNEDEEKDRAASMGLVVFNMVLMCMPYEGMSDAYAAQLESFAEWITWIFIVEMGLKLFGMGCRAYWSDGWNQLDGTIVIMSIVEIVLTALFANSGPNMSFLRILRMLRVARMLRLMRSWVGLYKIINTVVSAVPQMSNVLILMFLICTVFALLGMQLFGGQFSEEHGYGDSPLLPLPRYNFDYFGPALLSVFVLTTGVWFTPMLDGLNVGGPSATIYYITVTCIGTYILVNLLIAVLLELFAKDSDGDGQADAFQDEESFKESEESFKREH</sequence>
<gene>
    <name evidence="8" type="ORF">Ctob_012070</name>
</gene>
<name>A0A0M0JLG5_9EUKA</name>
<dbReference type="GO" id="GO:0001518">
    <property type="term" value="C:voltage-gated sodium channel complex"/>
    <property type="evidence" value="ECO:0007669"/>
    <property type="project" value="TreeGrafter"/>
</dbReference>